<sequence>MTKIYDDPDYWFAGTPKKTKKSASSGGMPSFGAVRPNYNAKKTALNVIKGVNKKLPQVVVKISGSSKGANKAQSHADYIGRNGKVEIEDQDGNKYKGKNEQKELLGAWSAMGMHDKHETGSRREAFHFVFSMPKGTNPIAMKTAVRNLVKEEFDGHKFFMAQHLDTDSPHVHVLLNATNDKGERLNPRKQDLHNYRVNFVEKLREQGIEATATRRIYQFKYKDNKRQGVIHKDERTGIKQNNKKPTASQLKTIQATHKDIAKQYQAYVDNLPSDQAKLKAEIKKLVENRAVKDRGRGR</sequence>
<evidence type="ECO:0000256" key="1">
    <source>
        <dbReference type="SAM" id="MobiDB-lite"/>
    </source>
</evidence>
<evidence type="ECO:0000313" key="4">
    <source>
        <dbReference type="Proteomes" id="UP000092671"/>
    </source>
</evidence>
<feature type="domain" description="MobA/VirD2-like nuclease" evidence="2">
    <location>
        <begin position="89"/>
        <end position="207"/>
    </location>
</feature>
<dbReference type="Pfam" id="PF03432">
    <property type="entry name" value="Relaxase"/>
    <property type="match status" value="1"/>
</dbReference>
<dbReference type="Gene3D" id="3.30.930.30">
    <property type="match status" value="1"/>
</dbReference>
<gene>
    <name evidence="3" type="ORF">A9Z60_03175</name>
</gene>
<dbReference type="Proteomes" id="UP000092671">
    <property type="component" value="Unassembled WGS sequence"/>
</dbReference>
<dbReference type="OrthoDB" id="6650344at2"/>
<feature type="region of interest" description="Disordered" evidence="1">
    <location>
        <begin position="15"/>
        <end position="34"/>
    </location>
</feature>
<proteinExistence type="predicted"/>
<dbReference type="RefSeq" id="WP_066893571.1">
    <property type="nucleotide sequence ID" value="NZ_LZDN01000034.1"/>
</dbReference>
<evidence type="ECO:0000259" key="2">
    <source>
        <dbReference type="Pfam" id="PF03432"/>
    </source>
</evidence>
<dbReference type="EMBL" id="LZDN01000034">
    <property type="protein sequence ID" value="OBX49646.1"/>
    <property type="molecule type" value="Genomic_DNA"/>
</dbReference>
<reference evidence="3 4" key="1">
    <citation type="submission" date="2016-06" db="EMBL/GenBank/DDBJ databases">
        <title>Draft genome of Moraxella nonliquefaciens CCUG 60284.</title>
        <authorList>
            <person name="Salva-Serra F."/>
            <person name="Engstrom-Jakobsson H."/>
            <person name="Thorell K."/>
            <person name="Gonzales-Siles L."/>
            <person name="Karlsson R."/>
            <person name="Boulund F."/>
            <person name="Engstrand L."/>
            <person name="Kristiansson E."/>
            <person name="Moore E."/>
        </authorList>
    </citation>
    <scope>NUCLEOTIDE SEQUENCE [LARGE SCALE GENOMIC DNA]</scope>
    <source>
        <strain evidence="3 4">CCUG 60284</strain>
    </source>
</reference>
<protein>
    <recommendedName>
        <fullName evidence="2">MobA/VirD2-like nuclease domain-containing protein</fullName>
    </recommendedName>
</protein>
<dbReference type="AlphaFoldDB" id="A0A1B8PIY4"/>
<comment type="caution">
    <text evidence="3">The sequence shown here is derived from an EMBL/GenBank/DDBJ whole genome shotgun (WGS) entry which is preliminary data.</text>
</comment>
<name>A0A1B8PIY4_MORNO</name>
<accession>A0A1B8PIY4</accession>
<evidence type="ECO:0000313" key="3">
    <source>
        <dbReference type="EMBL" id="OBX49646.1"/>
    </source>
</evidence>
<organism evidence="3 4">
    <name type="scientific">Moraxella nonliquefaciens</name>
    <dbReference type="NCBI Taxonomy" id="478"/>
    <lineage>
        <taxon>Bacteria</taxon>
        <taxon>Pseudomonadati</taxon>
        <taxon>Pseudomonadota</taxon>
        <taxon>Gammaproteobacteria</taxon>
        <taxon>Moraxellales</taxon>
        <taxon>Moraxellaceae</taxon>
        <taxon>Moraxella</taxon>
    </lineage>
</organism>
<dbReference type="InterPro" id="IPR005094">
    <property type="entry name" value="Endonuclease_MobA/VirD2"/>
</dbReference>